<evidence type="ECO:0000256" key="1">
    <source>
        <dbReference type="ARBA" id="ARBA00022884"/>
    </source>
</evidence>
<comment type="caution">
    <text evidence="5">The sequence shown here is derived from an EMBL/GenBank/DDBJ whole genome shotgun (WGS) entry which is preliminary data.</text>
</comment>
<dbReference type="PANTHER" id="PTHR16105">
    <property type="entry name" value="RNA-BINDING REGION-CONTAINING PROTEIN 3"/>
    <property type="match status" value="1"/>
</dbReference>
<dbReference type="CDD" id="cd12239">
    <property type="entry name" value="RRM2_RBM40_like"/>
    <property type="match status" value="1"/>
</dbReference>
<dbReference type="GO" id="GO:0000398">
    <property type="term" value="P:mRNA splicing, via spliceosome"/>
    <property type="evidence" value="ECO:0007669"/>
    <property type="project" value="TreeGrafter"/>
</dbReference>
<accession>A0A8T0I3E2</accession>
<sequence>MANSQEGGPPLNSHAESTLQLLLDRQLSTTGRLELVDFKEATESMRCIGHASGGVASLAEFQEYAEKQRQADEKAWVLRDLLQSKGLSDSEIKDHIQKIGGEESTSPLGTVDKGVLKRKRYGAHPRFMQGEEAEQQQLMDLHQVSDIGMEKEHQKRGQGPSSSVSRRNDAIPAELMIMGGRKTLLNLDRGELFKGTTPQERARLTEEDVPRSVSDVFASPAPPVLDMYTYLEQRRVGPCTSSLGPSRLEDPNRSGSDCSATNDLRGENGEGRAAAVTVPNISEEVIEANRMSEEEIRELPGGKFVNYTPGSPSSTLYIKNLAPDVAEPDLVGIFGRFEISREPKLIYRLMQRGRMKDQAFVTFADVETATNALKLANGYILKEKPLVIEFARGAKPPTSVPAESSDSAAARPRRRKGTKNPCSS</sequence>
<dbReference type="AlphaFoldDB" id="A0A8T0I3E2"/>
<dbReference type="SUPFAM" id="SSF54928">
    <property type="entry name" value="RNA-binding domain, RBD"/>
    <property type="match status" value="1"/>
</dbReference>
<dbReference type="SMART" id="SM00360">
    <property type="entry name" value="RRM"/>
    <property type="match status" value="1"/>
</dbReference>
<dbReference type="InterPro" id="IPR035979">
    <property type="entry name" value="RBD_domain_sf"/>
</dbReference>
<evidence type="ECO:0000313" key="5">
    <source>
        <dbReference type="EMBL" id="KAG0577537.1"/>
    </source>
</evidence>
<dbReference type="Pfam" id="PF00076">
    <property type="entry name" value="RRM_1"/>
    <property type="match status" value="1"/>
</dbReference>
<gene>
    <name evidence="5" type="ORF">KC19_5G163800</name>
</gene>
<name>A0A8T0I3E2_CERPU</name>
<dbReference type="GO" id="GO:0030626">
    <property type="term" value="F:U12 snRNA binding"/>
    <property type="evidence" value="ECO:0007669"/>
    <property type="project" value="TreeGrafter"/>
</dbReference>
<dbReference type="PANTHER" id="PTHR16105:SF0">
    <property type="entry name" value="RNA-BINDING REGION-CONTAINING PROTEIN 3"/>
    <property type="match status" value="1"/>
</dbReference>
<evidence type="ECO:0000313" key="6">
    <source>
        <dbReference type="Proteomes" id="UP000822688"/>
    </source>
</evidence>
<feature type="region of interest" description="Disordered" evidence="3">
    <location>
        <begin position="393"/>
        <end position="424"/>
    </location>
</feature>
<evidence type="ECO:0000256" key="2">
    <source>
        <dbReference type="PROSITE-ProRule" id="PRU00176"/>
    </source>
</evidence>
<dbReference type="Proteomes" id="UP000822688">
    <property type="component" value="Chromosome 5"/>
</dbReference>
<dbReference type="EMBL" id="CM026425">
    <property type="protein sequence ID" value="KAG0577537.1"/>
    <property type="molecule type" value="Genomic_DNA"/>
</dbReference>
<dbReference type="Gene3D" id="3.30.70.330">
    <property type="match status" value="1"/>
</dbReference>
<organism evidence="5 6">
    <name type="scientific">Ceratodon purpureus</name>
    <name type="common">Fire moss</name>
    <name type="synonym">Dicranum purpureum</name>
    <dbReference type="NCBI Taxonomy" id="3225"/>
    <lineage>
        <taxon>Eukaryota</taxon>
        <taxon>Viridiplantae</taxon>
        <taxon>Streptophyta</taxon>
        <taxon>Embryophyta</taxon>
        <taxon>Bryophyta</taxon>
        <taxon>Bryophytina</taxon>
        <taxon>Bryopsida</taxon>
        <taxon>Dicranidae</taxon>
        <taxon>Pseudoditrichales</taxon>
        <taxon>Ditrichaceae</taxon>
        <taxon>Ceratodon</taxon>
    </lineage>
</organism>
<feature type="domain" description="RRM" evidence="4">
    <location>
        <begin position="314"/>
        <end position="393"/>
    </location>
</feature>
<keyword evidence="6" id="KW-1185">Reference proteome</keyword>
<protein>
    <recommendedName>
        <fullName evidence="4">RRM domain-containing protein</fullName>
    </recommendedName>
</protein>
<feature type="region of interest" description="Disordered" evidence="3">
    <location>
        <begin position="149"/>
        <end position="168"/>
    </location>
</feature>
<dbReference type="InterPro" id="IPR012677">
    <property type="entry name" value="Nucleotide-bd_a/b_plait_sf"/>
</dbReference>
<proteinExistence type="predicted"/>
<dbReference type="InterPro" id="IPR000504">
    <property type="entry name" value="RRM_dom"/>
</dbReference>
<feature type="region of interest" description="Disordered" evidence="3">
    <location>
        <begin position="241"/>
        <end position="272"/>
    </location>
</feature>
<feature type="compositionally biased region" description="Polar residues" evidence="3">
    <location>
        <begin position="253"/>
        <end position="262"/>
    </location>
</feature>
<dbReference type="InterPro" id="IPR045164">
    <property type="entry name" value="RBM41/RNPC3"/>
</dbReference>
<dbReference type="PROSITE" id="PS50102">
    <property type="entry name" value="RRM"/>
    <property type="match status" value="1"/>
</dbReference>
<evidence type="ECO:0000256" key="3">
    <source>
        <dbReference type="SAM" id="MobiDB-lite"/>
    </source>
</evidence>
<keyword evidence="1 2" id="KW-0694">RNA-binding</keyword>
<reference evidence="5" key="1">
    <citation type="submission" date="2020-06" db="EMBL/GenBank/DDBJ databases">
        <title>WGS assembly of Ceratodon purpureus strain R40.</title>
        <authorList>
            <person name="Carey S.B."/>
            <person name="Jenkins J."/>
            <person name="Shu S."/>
            <person name="Lovell J.T."/>
            <person name="Sreedasyam A."/>
            <person name="Maumus F."/>
            <person name="Tiley G.P."/>
            <person name="Fernandez-Pozo N."/>
            <person name="Barry K."/>
            <person name="Chen C."/>
            <person name="Wang M."/>
            <person name="Lipzen A."/>
            <person name="Daum C."/>
            <person name="Saski C.A."/>
            <person name="Payton A.C."/>
            <person name="Mcbreen J.C."/>
            <person name="Conrad R.E."/>
            <person name="Kollar L.M."/>
            <person name="Olsson S."/>
            <person name="Huttunen S."/>
            <person name="Landis J.B."/>
            <person name="Wickett N.J."/>
            <person name="Johnson M.G."/>
            <person name="Rensing S.A."/>
            <person name="Grimwood J."/>
            <person name="Schmutz J."/>
            <person name="Mcdaniel S.F."/>
        </authorList>
    </citation>
    <scope>NUCLEOTIDE SEQUENCE</scope>
    <source>
        <strain evidence="5">R40</strain>
    </source>
</reference>
<dbReference type="GO" id="GO:0097157">
    <property type="term" value="F:pre-mRNA intronic binding"/>
    <property type="evidence" value="ECO:0007669"/>
    <property type="project" value="TreeGrafter"/>
</dbReference>
<evidence type="ECO:0000259" key="4">
    <source>
        <dbReference type="PROSITE" id="PS50102"/>
    </source>
</evidence>
<dbReference type="GO" id="GO:0005689">
    <property type="term" value="C:U12-type spliceosomal complex"/>
    <property type="evidence" value="ECO:0007669"/>
    <property type="project" value="TreeGrafter"/>
</dbReference>